<evidence type="ECO:0000256" key="1">
    <source>
        <dbReference type="SAM" id="MobiDB-lite"/>
    </source>
</evidence>
<dbReference type="KEGG" id="pgri:PgNI_12506"/>
<name>A0A6P8AM89_PYRGI</name>
<proteinExistence type="predicted"/>
<feature type="region of interest" description="Disordered" evidence="1">
    <location>
        <begin position="130"/>
        <end position="149"/>
    </location>
</feature>
<keyword evidence="2" id="KW-1185">Reference proteome</keyword>
<dbReference type="AlphaFoldDB" id="A0A6P8AM89"/>
<protein>
    <recommendedName>
        <fullName evidence="4">ATP-binding protein</fullName>
    </recommendedName>
</protein>
<evidence type="ECO:0008006" key="4">
    <source>
        <dbReference type="Google" id="ProtNLM"/>
    </source>
</evidence>
<organism evidence="2 3">
    <name type="scientific">Pyricularia grisea</name>
    <name type="common">Crabgrass-specific blast fungus</name>
    <name type="synonym">Magnaporthe grisea</name>
    <dbReference type="NCBI Taxonomy" id="148305"/>
    <lineage>
        <taxon>Eukaryota</taxon>
        <taxon>Fungi</taxon>
        <taxon>Dikarya</taxon>
        <taxon>Ascomycota</taxon>
        <taxon>Pezizomycotina</taxon>
        <taxon>Sordariomycetes</taxon>
        <taxon>Sordariomycetidae</taxon>
        <taxon>Magnaporthales</taxon>
        <taxon>Pyriculariaceae</taxon>
        <taxon>Pyricularia</taxon>
    </lineage>
</organism>
<gene>
    <name evidence="3" type="ORF">PgNI_12506</name>
</gene>
<dbReference type="PANTHER" id="PTHR37807:SF3">
    <property type="entry name" value="OS07G0160300 PROTEIN"/>
    <property type="match status" value="1"/>
</dbReference>
<reference evidence="3" key="3">
    <citation type="submission" date="2025-08" db="UniProtKB">
        <authorList>
            <consortium name="RefSeq"/>
        </authorList>
    </citation>
    <scope>IDENTIFICATION</scope>
    <source>
        <strain evidence="3">NI907</strain>
    </source>
</reference>
<accession>A0A6P8AM89</accession>
<sequence length="197" mass="21787">MPTPSTPKLLIQMSGAPGAGKSTIAALLRPHLNATIIDHDVLRSNLISTAIFQFDQAAKQAYALQWELARDFMKQGVDSIIIDSTCNYPEVVAQGLSLAVEYGYRYWYVECNARDIDLLDKRLRARTPKASQRPAVDCPPESAQGNGAQVGENARERFAQWMTKPCRPSNVDHIITVDSTADPKTLRDEILARMAAD</sequence>
<evidence type="ECO:0000313" key="2">
    <source>
        <dbReference type="Proteomes" id="UP000515153"/>
    </source>
</evidence>
<dbReference type="Proteomes" id="UP000515153">
    <property type="component" value="Unplaced"/>
</dbReference>
<dbReference type="RefSeq" id="XP_030976009.1">
    <property type="nucleotide sequence ID" value="XM_031132454.1"/>
</dbReference>
<dbReference type="Gene3D" id="3.40.50.300">
    <property type="entry name" value="P-loop containing nucleotide triphosphate hydrolases"/>
    <property type="match status" value="1"/>
</dbReference>
<dbReference type="GeneID" id="41967357"/>
<dbReference type="SUPFAM" id="SSF52540">
    <property type="entry name" value="P-loop containing nucleoside triphosphate hydrolases"/>
    <property type="match status" value="1"/>
</dbReference>
<reference evidence="3" key="2">
    <citation type="submission" date="2019-10" db="EMBL/GenBank/DDBJ databases">
        <authorList>
            <consortium name="NCBI Genome Project"/>
        </authorList>
    </citation>
    <scope>NUCLEOTIDE SEQUENCE</scope>
    <source>
        <strain evidence="3">NI907</strain>
    </source>
</reference>
<evidence type="ECO:0000313" key="3">
    <source>
        <dbReference type="RefSeq" id="XP_030976009.1"/>
    </source>
</evidence>
<reference evidence="3" key="1">
    <citation type="journal article" date="2019" name="Mol. Biol. Evol.">
        <title>Blast fungal genomes show frequent chromosomal changes, gene gains and losses, and effector gene turnover.</title>
        <authorList>
            <person name="Gomez Luciano L.B."/>
            <person name="Jason Tsai I."/>
            <person name="Chuma I."/>
            <person name="Tosa Y."/>
            <person name="Chen Y.H."/>
            <person name="Li J.Y."/>
            <person name="Li M.Y."/>
            <person name="Jade Lu M.Y."/>
            <person name="Nakayashiki H."/>
            <person name="Li W.H."/>
        </authorList>
    </citation>
    <scope>NUCLEOTIDE SEQUENCE</scope>
    <source>
        <strain evidence="3">NI907</strain>
    </source>
</reference>
<dbReference type="InterPro" id="IPR027417">
    <property type="entry name" value="P-loop_NTPase"/>
</dbReference>
<dbReference type="Pfam" id="PF13671">
    <property type="entry name" value="AAA_33"/>
    <property type="match status" value="1"/>
</dbReference>
<dbReference type="PANTHER" id="PTHR37807">
    <property type="entry name" value="OS07G0160300 PROTEIN"/>
    <property type="match status" value="1"/>
</dbReference>